<dbReference type="Pfam" id="PF10644">
    <property type="entry name" value="Misat_Tub_SegII"/>
    <property type="match status" value="1"/>
</dbReference>
<dbReference type="InterPro" id="IPR029209">
    <property type="entry name" value="DML1/Misato_tubulin"/>
</dbReference>
<dbReference type="Proteomes" id="UP001218218">
    <property type="component" value="Unassembled WGS sequence"/>
</dbReference>
<feature type="region of interest" description="Disordered" evidence="5">
    <location>
        <begin position="491"/>
        <end position="513"/>
    </location>
</feature>
<gene>
    <name evidence="8" type="ORF">DFH08DRAFT_833852</name>
</gene>
<comment type="caution">
    <text evidence="8">The sequence shown here is derived from an EMBL/GenBank/DDBJ whole genome shotgun (WGS) entry which is preliminary data.</text>
</comment>
<protein>
    <submittedName>
        <fullName evidence="8">Misato segment II tubulin-like domain-containing protein</fullName>
    </submittedName>
</protein>
<comment type="function">
    <text evidence="1">Involved in the partitioning of the mitochondrial organelle and mitochondrial DNA (mtDNA) inheritance.</text>
</comment>
<dbReference type="EMBL" id="JARIHO010000002">
    <property type="protein sequence ID" value="KAJ7366270.1"/>
    <property type="molecule type" value="Genomic_DNA"/>
</dbReference>
<dbReference type="Gene3D" id="3.40.50.1440">
    <property type="entry name" value="Tubulin/FtsZ, GTPase domain"/>
    <property type="match status" value="1"/>
</dbReference>
<dbReference type="InterPro" id="IPR049942">
    <property type="entry name" value="DML1/Misato"/>
</dbReference>
<evidence type="ECO:0000256" key="4">
    <source>
        <dbReference type="ARBA" id="ARBA00023128"/>
    </source>
</evidence>
<keyword evidence="4" id="KW-0496">Mitochondrion</keyword>
<evidence type="ECO:0000256" key="3">
    <source>
        <dbReference type="ARBA" id="ARBA00008507"/>
    </source>
</evidence>
<name>A0AAD7AQU9_9AGAR</name>
<accession>A0AAD7AQU9</accession>
<dbReference type="AlphaFoldDB" id="A0AAD7AQU9"/>
<feature type="domain" description="Misato Segment II tubulin-like" evidence="6">
    <location>
        <begin position="2"/>
        <end position="113"/>
    </location>
</feature>
<organism evidence="8 9">
    <name type="scientific">Mycena albidolilacea</name>
    <dbReference type="NCBI Taxonomy" id="1033008"/>
    <lineage>
        <taxon>Eukaryota</taxon>
        <taxon>Fungi</taxon>
        <taxon>Dikarya</taxon>
        <taxon>Basidiomycota</taxon>
        <taxon>Agaricomycotina</taxon>
        <taxon>Agaricomycetes</taxon>
        <taxon>Agaricomycetidae</taxon>
        <taxon>Agaricales</taxon>
        <taxon>Marasmiineae</taxon>
        <taxon>Mycenaceae</taxon>
        <taxon>Mycena</taxon>
    </lineage>
</organism>
<dbReference type="SUPFAM" id="SSF52490">
    <property type="entry name" value="Tubulin nucleotide-binding domain-like"/>
    <property type="match status" value="1"/>
</dbReference>
<feature type="domain" description="DML1/Misato tubulin" evidence="7">
    <location>
        <begin position="126"/>
        <end position="310"/>
    </location>
</feature>
<sequence>MKEILYIQAGEQANYIGTHFWNTQESYFTYEDGEESETDHGISFREGLNQKREPTFCPRLLAFDHKAHFGTLSQANALFGMDDTADGQALWSGNAVEYKQEPVSKSHYQIDMEELDTGYTSSAVQRDIRYWSDFNRLFYVPRTIQKVPDIPEWEDAEGNWAGGREMFTRYDEDTGLTEGAFRLFLEECETIQGIQLMHDTSTFGSFVDAFLTSVRDDFAKLPLFSWSLLSDATPFKPMDNKRGVRKLVNDALTMRSLSEMSSISVPIQSPTTWTDEVCSNTHIQADKAHAYHTSAILSAHIETATLPLRLKAAKEDILSFSARLGWRTAVPFAELRGVFPYADAADLERRIYNFSSYAPTPTSATQFSRYDVTRGFPSSGIASYNERLSSFGFEASVVSSTHAAAYPLPTSFPPFFSSAETTFPQSGPPGILSRPRSTVLFSSIGASGASDFYSGYARFLDESIRRKISVEMTGGIDLDEMSDLANDLWTLHDTAGGEPDPTSDSDGRGEDEE</sequence>
<dbReference type="GO" id="GO:0005739">
    <property type="term" value="C:mitochondrion"/>
    <property type="evidence" value="ECO:0007669"/>
    <property type="project" value="UniProtKB-SubCell"/>
</dbReference>
<keyword evidence="9" id="KW-1185">Reference proteome</keyword>
<evidence type="ECO:0000259" key="6">
    <source>
        <dbReference type="Pfam" id="PF10644"/>
    </source>
</evidence>
<dbReference type="InterPro" id="IPR019605">
    <property type="entry name" value="Misato_II_tubulin-like"/>
</dbReference>
<dbReference type="PANTHER" id="PTHR13391">
    <property type="entry name" value="MITOCHONDRIAL DISTRIBUTION REGULATOR MISATO"/>
    <property type="match status" value="1"/>
</dbReference>
<comment type="subcellular location">
    <subcellularLocation>
        <location evidence="2">Mitochondrion</location>
    </subcellularLocation>
</comment>
<proteinExistence type="inferred from homology"/>
<dbReference type="PANTHER" id="PTHR13391:SF0">
    <property type="entry name" value="PROTEIN MISATO HOMOLOG 1"/>
    <property type="match status" value="1"/>
</dbReference>
<evidence type="ECO:0000256" key="1">
    <source>
        <dbReference type="ARBA" id="ARBA00003757"/>
    </source>
</evidence>
<dbReference type="GO" id="GO:0007005">
    <property type="term" value="P:mitochondrion organization"/>
    <property type="evidence" value="ECO:0007669"/>
    <property type="project" value="InterPro"/>
</dbReference>
<reference evidence="8" key="1">
    <citation type="submission" date="2023-03" db="EMBL/GenBank/DDBJ databases">
        <title>Massive genome expansion in bonnet fungi (Mycena s.s.) driven by repeated elements and novel gene families across ecological guilds.</title>
        <authorList>
            <consortium name="Lawrence Berkeley National Laboratory"/>
            <person name="Harder C.B."/>
            <person name="Miyauchi S."/>
            <person name="Viragh M."/>
            <person name="Kuo A."/>
            <person name="Thoen E."/>
            <person name="Andreopoulos B."/>
            <person name="Lu D."/>
            <person name="Skrede I."/>
            <person name="Drula E."/>
            <person name="Henrissat B."/>
            <person name="Morin E."/>
            <person name="Kohler A."/>
            <person name="Barry K."/>
            <person name="LaButti K."/>
            <person name="Morin E."/>
            <person name="Salamov A."/>
            <person name="Lipzen A."/>
            <person name="Mereny Z."/>
            <person name="Hegedus B."/>
            <person name="Baldrian P."/>
            <person name="Stursova M."/>
            <person name="Weitz H."/>
            <person name="Taylor A."/>
            <person name="Grigoriev I.V."/>
            <person name="Nagy L.G."/>
            <person name="Martin F."/>
            <person name="Kauserud H."/>
        </authorList>
    </citation>
    <scope>NUCLEOTIDE SEQUENCE</scope>
    <source>
        <strain evidence="8">CBHHK002</strain>
    </source>
</reference>
<dbReference type="InterPro" id="IPR036525">
    <property type="entry name" value="Tubulin/FtsZ_GTPase_sf"/>
</dbReference>
<evidence type="ECO:0000313" key="9">
    <source>
        <dbReference type="Proteomes" id="UP001218218"/>
    </source>
</evidence>
<dbReference type="Pfam" id="PF14881">
    <property type="entry name" value="Tubulin_3"/>
    <property type="match status" value="1"/>
</dbReference>
<evidence type="ECO:0000256" key="5">
    <source>
        <dbReference type="SAM" id="MobiDB-lite"/>
    </source>
</evidence>
<comment type="similarity">
    <text evidence="3">Belongs to the misato family.</text>
</comment>
<evidence type="ECO:0000256" key="2">
    <source>
        <dbReference type="ARBA" id="ARBA00004173"/>
    </source>
</evidence>
<evidence type="ECO:0000313" key="8">
    <source>
        <dbReference type="EMBL" id="KAJ7366270.1"/>
    </source>
</evidence>
<evidence type="ECO:0000259" key="7">
    <source>
        <dbReference type="Pfam" id="PF14881"/>
    </source>
</evidence>